<dbReference type="Proteomes" id="UP000005756">
    <property type="component" value="Unassembled WGS sequence"/>
</dbReference>
<dbReference type="InterPro" id="IPR050272">
    <property type="entry name" value="Isochorismatase-like_hydrls"/>
</dbReference>
<evidence type="ECO:0000313" key="4">
    <source>
        <dbReference type="Proteomes" id="UP000005756"/>
    </source>
</evidence>
<dbReference type="SUPFAM" id="SSF52499">
    <property type="entry name" value="Isochorismatase-like hydrolases"/>
    <property type="match status" value="1"/>
</dbReference>
<dbReference type="InterPro" id="IPR000868">
    <property type="entry name" value="Isochorismatase-like_dom"/>
</dbReference>
<protein>
    <recommendedName>
        <fullName evidence="2">Isochorismatase-like domain-containing protein</fullName>
    </recommendedName>
</protein>
<name>A0A7U9BZR7_9GAMM</name>
<organism evidence="3 4">
    <name type="scientific">Vreelandella boliviensis LC1</name>
    <dbReference type="NCBI Taxonomy" id="1072583"/>
    <lineage>
        <taxon>Bacteria</taxon>
        <taxon>Pseudomonadati</taxon>
        <taxon>Pseudomonadota</taxon>
        <taxon>Gammaproteobacteria</taxon>
        <taxon>Oceanospirillales</taxon>
        <taxon>Halomonadaceae</taxon>
        <taxon>Vreelandella</taxon>
    </lineage>
</organism>
<proteinExistence type="predicted"/>
<evidence type="ECO:0000313" key="3">
    <source>
        <dbReference type="EMBL" id="EHJ92061.1"/>
    </source>
</evidence>
<dbReference type="InterPro" id="IPR036380">
    <property type="entry name" value="Isochorismatase-like_sf"/>
</dbReference>
<reference evidence="3 4" key="1">
    <citation type="submission" date="2011-10" db="EMBL/GenBank/DDBJ databases">
        <authorList>
            <person name="Quillaguamn J."/>
            <person name="Guzmn D."/>
            <person name="Balderrama-Subieta A."/>
            <person name="Cardona-Ortuo C."/>
            <person name="Guevara-Martnez M."/>
            <person name="Callisaya-Quispe N."/>
        </authorList>
    </citation>
    <scope>NUCLEOTIDE SEQUENCE [LARGE SCALE GENOMIC DNA]</scope>
    <source>
        <strain evidence="3 4">LC1</strain>
    </source>
</reference>
<dbReference type="AlphaFoldDB" id="A0A7U9BZR7"/>
<gene>
    <name evidence="3" type="ORF">KUC_2006</name>
</gene>
<accession>A0A7U9BZR7</accession>
<dbReference type="EMBL" id="JH393258">
    <property type="protein sequence ID" value="EHJ92061.1"/>
    <property type="molecule type" value="Genomic_DNA"/>
</dbReference>
<evidence type="ECO:0000259" key="2">
    <source>
        <dbReference type="Pfam" id="PF00857"/>
    </source>
</evidence>
<sequence>MRLAMAQPKTALLLIDVQASFPARDYWVESLAQAWRPKQRAVLNAAQANNIPVVRILHEELGSQGAFDPDNGLIRPLDDFNDEVAVTYHKRVHNAFTDTSLESWCRERGVERLAISGIRTEQCCETTARVGSDLGFSVDFISDATLTFPMTRHGITWTADEIKARTELVLESRFARIISTHDMINEWQNTRE</sequence>
<dbReference type="PANTHER" id="PTHR43540:SF6">
    <property type="entry name" value="ISOCHORISMATASE-LIKE DOMAIN-CONTAINING PROTEIN"/>
    <property type="match status" value="1"/>
</dbReference>
<dbReference type="Gene3D" id="3.40.50.850">
    <property type="entry name" value="Isochorismatase-like"/>
    <property type="match status" value="1"/>
</dbReference>
<dbReference type="Pfam" id="PF00857">
    <property type="entry name" value="Isochorismatase"/>
    <property type="match status" value="1"/>
</dbReference>
<dbReference type="PANTHER" id="PTHR43540">
    <property type="entry name" value="PEROXYUREIDOACRYLATE/UREIDOACRYLATE AMIDOHYDROLASE-RELATED"/>
    <property type="match status" value="1"/>
</dbReference>
<keyword evidence="1" id="KW-0378">Hydrolase</keyword>
<evidence type="ECO:0000256" key="1">
    <source>
        <dbReference type="ARBA" id="ARBA00022801"/>
    </source>
</evidence>
<dbReference type="GO" id="GO:0016787">
    <property type="term" value="F:hydrolase activity"/>
    <property type="evidence" value="ECO:0007669"/>
    <property type="project" value="UniProtKB-KW"/>
</dbReference>
<feature type="domain" description="Isochorismatase-like" evidence="2">
    <location>
        <begin position="10"/>
        <end position="154"/>
    </location>
</feature>